<accession>A0ABT7LRU4</accession>
<organism evidence="1 2">
    <name type="scientific">Streptococcus raffinosi</name>
    <dbReference type="NCBI Taxonomy" id="3053355"/>
    <lineage>
        <taxon>Bacteria</taxon>
        <taxon>Bacillati</taxon>
        <taxon>Bacillota</taxon>
        <taxon>Bacilli</taxon>
        <taxon>Lactobacillales</taxon>
        <taxon>Streptococcaceae</taxon>
        <taxon>Streptococcus</taxon>
    </lineage>
</organism>
<dbReference type="RefSeq" id="WP_021145608.1">
    <property type="nucleotide sequence ID" value="NZ_JASUZV010000005.1"/>
</dbReference>
<gene>
    <name evidence="1" type="ORF">QRD39_04510</name>
</gene>
<proteinExistence type="predicted"/>
<name>A0ABT7LRU4_9STRE</name>
<reference evidence="1 2" key="1">
    <citation type="submission" date="2023-06" db="EMBL/GenBank/DDBJ databases">
        <title>A potential novel species of Streptococcus isolated from human milk sample.</title>
        <authorList>
            <person name="Nguyen H.V."/>
            <person name="Trinh A.T.V."/>
            <person name="Hoang A.T.L."/>
            <person name="Bui L.N.H."/>
            <person name="Tran Q.T.L."/>
            <person name="Trinh T."/>
        </authorList>
    </citation>
    <scope>NUCLEOTIDE SEQUENCE [LARGE SCALE GENOMIC DNA]</scope>
    <source>
        <strain evidence="1 2">VTCC 12812</strain>
    </source>
</reference>
<sequence>MSLVNIDDYNKNHLAYEIDFHDYKNFYILDTQNHQISEKTKYDNEENTVVTTASYTEDMNTAIDFTFDFGEGGSYLMHA</sequence>
<comment type="caution">
    <text evidence="1">The sequence shown here is derived from an EMBL/GenBank/DDBJ whole genome shotgun (WGS) entry which is preliminary data.</text>
</comment>
<dbReference type="EMBL" id="JASUZV010000005">
    <property type="protein sequence ID" value="MDL5043370.1"/>
    <property type="molecule type" value="Genomic_DNA"/>
</dbReference>
<evidence type="ECO:0000313" key="1">
    <source>
        <dbReference type="EMBL" id="MDL5043370.1"/>
    </source>
</evidence>
<dbReference type="Proteomes" id="UP001529255">
    <property type="component" value="Unassembled WGS sequence"/>
</dbReference>
<protein>
    <submittedName>
        <fullName evidence="1">Uncharacterized protein</fullName>
    </submittedName>
</protein>
<evidence type="ECO:0000313" key="2">
    <source>
        <dbReference type="Proteomes" id="UP001529255"/>
    </source>
</evidence>
<keyword evidence="2" id="KW-1185">Reference proteome</keyword>